<evidence type="ECO:0000313" key="6">
    <source>
        <dbReference type="Proteomes" id="UP000193411"/>
    </source>
</evidence>
<feature type="region of interest" description="Disordered" evidence="4">
    <location>
        <begin position="268"/>
        <end position="322"/>
    </location>
</feature>
<feature type="compositionally biased region" description="Low complexity" evidence="4">
    <location>
        <begin position="660"/>
        <end position="672"/>
    </location>
</feature>
<dbReference type="EMBL" id="MCFL01000001">
    <property type="protein sequence ID" value="ORZ41263.1"/>
    <property type="molecule type" value="Genomic_DNA"/>
</dbReference>
<dbReference type="GO" id="GO:0000149">
    <property type="term" value="F:SNARE binding"/>
    <property type="evidence" value="ECO:0007669"/>
    <property type="project" value="TreeGrafter"/>
</dbReference>
<feature type="region of interest" description="Disordered" evidence="4">
    <location>
        <begin position="780"/>
        <end position="818"/>
    </location>
</feature>
<dbReference type="PANTHER" id="PTHR15157">
    <property type="entry name" value="UV RADIATION RESISTANCE-ASSOCIATED GENE PROTEIN"/>
    <property type="match status" value="1"/>
</dbReference>
<feature type="compositionally biased region" description="Polar residues" evidence="4">
    <location>
        <begin position="914"/>
        <end position="927"/>
    </location>
</feature>
<organism evidence="5 6">
    <name type="scientific">Catenaria anguillulae PL171</name>
    <dbReference type="NCBI Taxonomy" id="765915"/>
    <lineage>
        <taxon>Eukaryota</taxon>
        <taxon>Fungi</taxon>
        <taxon>Fungi incertae sedis</taxon>
        <taxon>Blastocladiomycota</taxon>
        <taxon>Blastocladiomycetes</taxon>
        <taxon>Blastocladiales</taxon>
        <taxon>Catenariaceae</taxon>
        <taxon>Catenaria</taxon>
    </lineage>
</organism>
<dbReference type="Pfam" id="PF10186">
    <property type="entry name" value="ATG14"/>
    <property type="match status" value="1"/>
</dbReference>
<dbReference type="GO" id="GO:0005768">
    <property type="term" value="C:endosome"/>
    <property type="evidence" value="ECO:0007669"/>
    <property type="project" value="TreeGrafter"/>
</dbReference>
<comment type="similarity">
    <text evidence="1">Belongs to the ATG14 family.</text>
</comment>
<reference evidence="5 6" key="1">
    <citation type="submission" date="2016-07" db="EMBL/GenBank/DDBJ databases">
        <title>Pervasive Adenine N6-methylation of Active Genes in Fungi.</title>
        <authorList>
            <consortium name="DOE Joint Genome Institute"/>
            <person name="Mondo S.J."/>
            <person name="Dannebaum R.O."/>
            <person name="Kuo R.C."/>
            <person name="Labutti K."/>
            <person name="Haridas S."/>
            <person name="Kuo A."/>
            <person name="Salamov A."/>
            <person name="Ahrendt S.R."/>
            <person name="Lipzen A."/>
            <person name="Sullivan W."/>
            <person name="Andreopoulos W.B."/>
            <person name="Clum A."/>
            <person name="Lindquist E."/>
            <person name="Daum C."/>
            <person name="Ramamoorthy G.K."/>
            <person name="Gryganskyi A."/>
            <person name="Culley D."/>
            <person name="Magnuson J.K."/>
            <person name="James T.Y."/>
            <person name="O'Malley M.A."/>
            <person name="Stajich J.E."/>
            <person name="Spatafora J.W."/>
            <person name="Visel A."/>
            <person name="Grigoriev I.V."/>
        </authorList>
    </citation>
    <scope>NUCLEOTIDE SEQUENCE [LARGE SCALE GENOMIC DNA]</scope>
    <source>
        <strain evidence="5 6">PL171</strain>
    </source>
</reference>
<dbReference type="PANTHER" id="PTHR15157:SF5">
    <property type="entry name" value="UV RADIATION RESISTANCE-ASSOCIATED GENE PROTEIN"/>
    <property type="match status" value="1"/>
</dbReference>
<feature type="compositionally biased region" description="Acidic residues" evidence="4">
    <location>
        <begin position="524"/>
        <end position="563"/>
    </location>
</feature>
<dbReference type="GO" id="GO:0000323">
    <property type="term" value="C:lytic vacuole"/>
    <property type="evidence" value="ECO:0007669"/>
    <property type="project" value="TreeGrafter"/>
</dbReference>
<feature type="region of interest" description="Disordered" evidence="4">
    <location>
        <begin position="868"/>
        <end position="973"/>
    </location>
</feature>
<evidence type="ECO:0000313" key="5">
    <source>
        <dbReference type="EMBL" id="ORZ41263.1"/>
    </source>
</evidence>
<feature type="region of interest" description="Disordered" evidence="4">
    <location>
        <begin position="614"/>
        <end position="755"/>
    </location>
</feature>
<proteinExistence type="inferred from homology"/>
<keyword evidence="3" id="KW-0175">Coiled coil</keyword>
<feature type="compositionally biased region" description="Low complexity" evidence="4">
    <location>
        <begin position="941"/>
        <end position="955"/>
    </location>
</feature>
<feature type="compositionally biased region" description="Basic residues" evidence="4">
    <location>
        <begin position="290"/>
        <end position="300"/>
    </location>
</feature>
<sequence length="973" mass="102607">MDCPICRRPDQPATCATCVSKCLDSMHSHPSRIQYLESLRNRAAVLLANQSNPHSNHKHDDLQLDIASCSARVRALAVRKDEVQNRIAQRQHHLAARRKFLQHKRHALDVAVKRANAFKVRAQHAVNIELATRRANLQKAHESIMDAWKILVPELFQIFCVEQVMSAATGLSEVGTGARGTAARAATSASTNMEPAWTIVGLKVPLDMDIRGAPQDQLNAALGYTAHLTAILGMYLNIPLPFDLQLRMSATTADLHFRPDRDSLRPFAVPLCSTPTPPPSLSSSISRSFTSRHRSSKHAHSSASPAPSTSRRRQETPRIVPDNLLPIHVGHAEGAERTALGLAILTYQVVTLAAACGVKLPTRASKCKSKGKSSSTTTGARSKLAPIDLVGVLASVAEAVVASGGPLAPPRSSSPPLPGSQAPVMEASMVSAASTCAVGVRRVSFRTLLAQITRKIYRDESKSGFRIVRPVMEGVAKSGVPRRPSGTPAISDEAAAASVQLPMSETGVLVPRTPPVSAASAGGLDEEEEDEDADSDEDDEDDLSDDDDEDENGDNDESFDPDETISATHLDAARCGGGAASFVAIDPAASSVMAQSVGPDAASASRVLAMSNASVAAGTRAGKSSSGKSRRHGGAKSSAMARSIMVRSVLAAAEGPRPTQSRSMLMMRQSMMAPEALCTPSPSLVLPPQGHIRPPLPPSGSGQQHPSSSQEQMQPPPSASQVAEDDEWEELDKTITLQIPPHTVSNPDDLLNDHAPPMTASVALLASPRRAVSDSKLLQLSDRQDDDDDLELIEPPSSVPAISDESSDAFSSPSSSSASTSRVLLSSVWNIGRRALATSYHLAVTAATAGIVSGPTSATSAMADAGNSLIHHQPPSNPGTPIMRSPVHPADALRPRQHQHQQPTARTAAIPVSHQPSRQVFPATSSGLAIARPLVGRTHTPPGVSGSRGPSSVPSRVKKRSNGGSSALTRSAL</sequence>
<keyword evidence="6" id="KW-1185">Reference proteome</keyword>
<dbReference type="AlphaFoldDB" id="A0A1Y2I5A7"/>
<feature type="region of interest" description="Disordered" evidence="4">
    <location>
        <begin position="505"/>
        <end position="563"/>
    </location>
</feature>
<gene>
    <name evidence="5" type="ORF">BCR44DRAFT_26930</name>
</gene>
<dbReference type="GO" id="GO:0032991">
    <property type="term" value="C:protein-containing complex"/>
    <property type="evidence" value="ECO:0007669"/>
    <property type="project" value="UniProtKB-ARBA"/>
</dbReference>
<protein>
    <recommendedName>
        <fullName evidence="2">Autophagy-related protein 14</fullName>
    </recommendedName>
</protein>
<feature type="compositionally biased region" description="Polar residues" evidence="4">
    <location>
        <begin position="962"/>
        <end position="973"/>
    </location>
</feature>
<dbReference type="GO" id="GO:0035493">
    <property type="term" value="P:SNARE complex assembly"/>
    <property type="evidence" value="ECO:0007669"/>
    <property type="project" value="TreeGrafter"/>
</dbReference>
<dbReference type="Proteomes" id="UP000193411">
    <property type="component" value="Unassembled WGS sequence"/>
</dbReference>
<evidence type="ECO:0000256" key="2">
    <source>
        <dbReference type="ARBA" id="ARBA00013807"/>
    </source>
</evidence>
<evidence type="ECO:0000256" key="3">
    <source>
        <dbReference type="ARBA" id="ARBA00023054"/>
    </source>
</evidence>
<feature type="compositionally biased region" description="Low complexity" evidence="4">
    <location>
        <begin position="699"/>
        <end position="713"/>
    </location>
</feature>
<dbReference type="OrthoDB" id="16772at2759"/>
<evidence type="ECO:0000256" key="4">
    <source>
        <dbReference type="SAM" id="MobiDB-lite"/>
    </source>
</evidence>
<dbReference type="InterPro" id="IPR018791">
    <property type="entry name" value="UV_resistance/autophagy_Atg14"/>
</dbReference>
<accession>A0A1Y2I5A7</accession>
<feature type="compositionally biased region" description="Low complexity" evidence="4">
    <location>
        <begin position="616"/>
        <end position="627"/>
    </location>
</feature>
<feature type="compositionally biased region" description="Low complexity" evidence="4">
    <location>
        <begin position="808"/>
        <end position="818"/>
    </location>
</feature>
<name>A0A1Y2I5A7_9FUNG</name>
<comment type="caution">
    <text evidence="5">The sequence shown here is derived from an EMBL/GenBank/DDBJ whole genome shotgun (WGS) entry which is preliminary data.</text>
</comment>
<evidence type="ECO:0000256" key="1">
    <source>
        <dbReference type="ARBA" id="ARBA00009574"/>
    </source>
</evidence>